<keyword evidence="1" id="KW-0812">Transmembrane</keyword>
<comment type="caution">
    <text evidence="2">The sequence shown here is derived from an EMBL/GenBank/DDBJ whole genome shotgun (WGS) entry which is preliminary data.</text>
</comment>
<feature type="transmembrane region" description="Helical" evidence="1">
    <location>
        <begin position="90"/>
        <end position="106"/>
    </location>
</feature>
<feature type="transmembrane region" description="Helical" evidence="1">
    <location>
        <begin position="248"/>
        <end position="268"/>
    </location>
</feature>
<dbReference type="OrthoDB" id="325346at2"/>
<feature type="transmembrane region" description="Helical" evidence="1">
    <location>
        <begin position="219"/>
        <end position="241"/>
    </location>
</feature>
<name>A0A2M9ZUP0_9LEPT</name>
<sequence>MKKVLLHEDADSQTLGFARIFIFTIVFLHVFFDRTLVLSYLDPGLFFPQGIFRLIPSDYWIGINSAGFLLIFKILLLSFLAGAIFGISKYFLYASYIGFAIFLGIEKGFGGHVDHRELFLVYIMFSLSLTPCLDSLSLSGSELKDQKNPQVYKAAMLLVLLVPILEYVYIGAARLFIGFPEVFHPDIMKGWILHGMIRPTRFPSLGIANYYLTHSWLNWTLYFILAFSTILELLAILFPFLKKWPKRLLILSLMGFHIGIFLIMNIVFIENLAILFLFFNYGPILNRILGTFRTKGKIALDMGYKAFSKYIYSNFGKED</sequence>
<evidence type="ECO:0000313" key="2">
    <source>
        <dbReference type="EMBL" id="PJZ75755.1"/>
    </source>
</evidence>
<dbReference type="RefSeq" id="WP_100769784.1">
    <property type="nucleotide sequence ID" value="NZ_NPEA01000010.1"/>
</dbReference>
<evidence type="ECO:0000313" key="3">
    <source>
        <dbReference type="Proteomes" id="UP000231843"/>
    </source>
</evidence>
<keyword evidence="1" id="KW-1133">Transmembrane helix</keyword>
<feature type="transmembrane region" description="Helical" evidence="1">
    <location>
        <begin position="274"/>
        <end position="292"/>
    </location>
</feature>
<gene>
    <name evidence="2" type="ORF">CH365_17260</name>
</gene>
<dbReference type="Proteomes" id="UP000231843">
    <property type="component" value="Unassembled WGS sequence"/>
</dbReference>
<dbReference type="AlphaFoldDB" id="A0A2M9ZUP0"/>
<proteinExistence type="predicted"/>
<protein>
    <recommendedName>
        <fullName evidence="4">HTTM domain-containing protein</fullName>
    </recommendedName>
</protein>
<organism evidence="2 3">
    <name type="scientific">Leptospira neocaledonica</name>
    <dbReference type="NCBI Taxonomy" id="2023192"/>
    <lineage>
        <taxon>Bacteria</taxon>
        <taxon>Pseudomonadati</taxon>
        <taxon>Spirochaetota</taxon>
        <taxon>Spirochaetia</taxon>
        <taxon>Leptospirales</taxon>
        <taxon>Leptospiraceae</taxon>
        <taxon>Leptospira</taxon>
    </lineage>
</organism>
<evidence type="ECO:0008006" key="4">
    <source>
        <dbReference type="Google" id="ProtNLM"/>
    </source>
</evidence>
<accession>A0A2M9ZUP0</accession>
<feature type="transmembrane region" description="Helical" evidence="1">
    <location>
        <begin position="61"/>
        <end position="83"/>
    </location>
</feature>
<feature type="transmembrane region" description="Helical" evidence="1">
    <location>
        <begin position="20"/>
        <end position="41"/>
    </location>
</feature>
<evidence type="ECO:0000256" key="1">
    <source>
        <dbReference type="SAM" id="Phobius"/>
    </source>
</evidence>
<reference evidence="2 3" key="1">
    <citation type="submission" date="2017-07" db="EMBL/GenBank/DDBJ databases">
        <title>Leptospira spp. isolated from tropical soils.</title>
        <authorList>
            <person name="Thibeaux R."/>
            <person name="Iraola G."/>
            <person name="Ferres I."/>
            <person name="Bierque E."/>
            <person name="Girault D."/>
            <person name="Soupe-Gilbert M.-E."/>
            <person name="Picardeau M."/>
            <person name="Goarant C."/>
        </authorList>
    </citation>
    <scope>NUCLEOTIDE SEQUENCE [LARGE SCALE GENOMIC DNA]</scope>
    <source>
        <strain evidence="2 3">ES4-C-A1</strain>
    </source>
</reference>
<feature type="transmembrane region" description="Helical" evidence="1">
    <location>
        <begin position="151"/>
        <end position="170"/>
    </location>
</feature>
<keyword evidence="3" id="KW-1185">Reference proteome</keyword>
<dbReference type="EMBL" id="NPEA01000010">
    <property type="protein sequence ID" value="PJZ75755.1"/>
    <property type="molecule type" value="Genomic_DNA"/>
</dbReference>
<keyword evidence="1" id="KW-0472">Membrane</keyword>